<accession>A0A093PUS3</accession>
<dbReference type="Proteomes" id="UP000053258">
    <property type="component" value="Unassembled WGS sequence"/>
</dbReference>
<feature type="non-terminal residue" evidence="1">
    <location>
        <position position="1"/>
    </location>
</feature>
<evidence type="ECO:0000313" key="1">
    <source>
        <dbReference type="EMBL" id="KFW77990.1"/>
    </source>
</evidence>
<proteinExistence type="predicted"/>
<dbReference type="SUPFAM" id="SSF58069">
    <property type="entry name" value="Virus ectodomain"/>
    <property type="match status" value="1"/>
</dbReference>
<keyword evidence="2" id="KW-1185">Reference proteome</keyword>
<evidence type="ECO:0000313" key="2">
    <source>
        <dbReference type="Proteomes" id="UP000053258"/>
    </source>
</evidence>
<dbReference type="OrthoDB" id="9838443at2759"/>
<gene>
    <name evidence="1" type="ORF">N305_14227</name>
</gene>
<dbReference type="EMBL" id="KL670077">
    <property type="protein sequence ID" value="KFW77990.1"/>
    <property type="molecule type" value="Genomic_DNA"/>
</dbReference>
<reference evidence="1 2" key="1">
    <citation type="submission" date="2014-06" db="EMBL/GenBank/DDBJ databases">
        <title>Genome evolution of avian class.</title>
        <authorList>
            <person name="Zhang G."/>
            <person name="Li C."/>
        </authorList>
    </citation>
    <scope>NUCLEOTIDE SEQUENCE [LARGE SCALE GENOMIC DNA]</scope>
    <source>
        <strain evidence="1">BGI_N305</strain>
    </source>
</reference>
<protein>
    <submittedName>
        <fullName evidence="1">Uncharacterized protein</fullName>
    </submittedName>
</protein>
<dbReference type="Gene3D" id="1.10.287.210">
    <property type="match status" value="1"/>
</dbReference>
<sequence>AAIDFLLLAHGHGCQEFEGMCCMNFSDHSKSIHQSISQLR</sequence>
<dbReference type="AlphaFoldDB" id="A0A093PUS3"/>
<organism evidence="1 2">
    <name type="scientific">Manacus vitellinus</name>
    <name type="common">golden-collared manakin</name>
    <dbReference type="NCBI Taxonomy" id="328815"/>
    <lineage>
        <taxon>Eukaryota</taxon>
        <taxon>Metazoa</taxon>
        <taxon>Chordata</taxon>
        <taxon>Craniata</taxon>
        <taxon>Vertebrata</taxon>
        <taxon>Euteleostomi</taxon>
        <taxon>Archelosauria</taxon>
        <taxon>Archosauria</taxon>
        <taxon>Dinosauria</taxon>
        <taxon>Saurischia</taxon>
        <taxon>Theropoda</taxon>
        <taxon>Coelurosauria</taxon>
        <taxon>Aves</taxon>
        <taxon>Neognathae</taxon>
        <taxon>Neoaves</taxon>
        <taxon>Telluraves</taxon>
        <taxon>Australaves</taxon>
        <taxon>Passeriformes</taxon>
        <taxon>Pipridae</taxon>
        <taxon>Manacus</taxon>
    </lineage>
</organism>
<name>A0A093PUS3_9PASS</name>
<feature type="non-terminal residue" evidence="1">
    <location>
        <position position="40"/>
    </location>
</feature>